<evidence type="ECO:0000256" key="1">
    <source>
        <dbReference type="SAM" id="Phobius"/>
    </source>
</evidence>
<dbReference type="RefSeq" id="WP_382401697.1">
    <property type="nucleotide sequence ID" value="NZ_JBHSWH010000001.1"/>
</dbReference>
<comment type="caution">
    <text evidence="2">The sequence shown here is derived from an EMBL/GenBank/DDBJ whole genome shotgun (WGS) entry which is preliminary data.</text>
</comment>
<dbReference type="EMBL" id="JBHSWH010000001">
    <property type="protein sequence ID" value="MFC6706030.1"/>
    <property type="molecule type" value="Genomic_DNA"/>
</dbReference>
<feature type="transmembrane region" description="Helical" evidence="1">
    <location>
        <begin position="68"/>
        <end position="98"/>
    </location>
</feature>
<proteinExistence type="predicted"/>
<protein>
    <submittedName>
        <fullName evidence="2">AzlD domain-containing protein</fullName>
    </submittedName>
</protein>
<evidence type="ECO:0000313" key="3">
    <source>
        <dbReference type="Proteomes" id="UP001596298"/>
    </source>
</evidence>
<dbReference type="Pfam" id="PF05437">
    <property type="entry name" value="AzlD"/>
    <property type="match status" value="1"/>
</dbReference>
<accession>A0ABW2AGV9</accession>
<keyword evidence="3" id="KW-1185">Reference proteome</keyword>
<keyword evidence="1" id="KW-1133">Transmembrane helix</keyword>
<organism evidence="2 3">
    <name type="scientific">Flexivirga alba</name>
    <dbReference type="NCBI Taxonomy" id="702742"/>
    <lineage>
        <taxon>Bacteria</taxon>
        <taxon>Bacillati</taxon>
        <taxon>Actinomycetota</taxon>
        <taxon>Actinomycetes</taxon>
        <taxon>Micrococcales</taxon>
        <taxon>Dermacoccaceae</taxon>
        <taxon>Flexivirga</taxon>
    </lineage>
</organism>
<dbReference type="InterPro" id="IPR008407">
    <property type="entry name" value="Brnchd-chn_aa_trnsp_AzlD"/>
</dbReference>
<feature type="transmembrane region" description="Helical" evidence="1">
    <location>
        <begin position="37"/>
        <end position="56"/>
    </location>
</feature>
<gene>
    <name evidence="2" type="ORF">ACFQDH_12355</name>
</gene>
<keyword evidence="1" id="KW-0812">Transmembrane</keyword>
<keyword evidence="1" id="KW-0472">Membrane</keyword>
<sequence>MNLWTTVLLASVISFATKFAGYVVPQSVLDHPLTDRVMHYLPVALLAALIAVQTFTSGSGSITLDARAAGLAVAIVCLTLRAPFLVVVVAAAATAALLRAAGIG</sequence>
<name>A0ABW2AGV9_9MICO</name>
<evidence type="ECO:0000313" key="2">
    <source>
        <dbReference type="EMBL" id="MFC6706030.1"/>
    </source>
</evidence>
<dbReference type="Proteomes" id="UP001596298">
    <property type="component" value="Unassembled WGS sequence"/>
</dbReference>
<reference evidence="3" key="1">
    <citation type="journal article" date="2019" name="Int. J. Syst. Evol. Microbiol.">
        <title>The Global Catalogue of Microorganisms (GCM) 10K type strain sequencing project: providing services to taxonomists for standard genome sequencing and annotation.</title>
        <authorList>
            <consortium name="The Broad Institute Genomics Platform"/>
            <consortium name="The Broad Institute Genome Sequencing Center for Infectious Disease"/>
            <person name="Wu L."/>
            <person name="Ma J."/>
        </authorList>
    </citation>
    <scope>NUCLEOTIDE SEQUENCE [LARGE SCALE GENOMIC DNA]</scope>
    <source>
        <strain evidence="3">CCUG 58127</strain>
    </source>
</reference>